<evidence type="ECO:0000259" key="6">
    <source>
        <dbReference type="Pfam" id="PF08281"/>
    </source>
</evidence>
<gene>
    <name evidence="7" type="ORF">J2W84_006854</name>
</gene>
<keyword evidence="2" id="KW-0805">Transcription regulation</keyword>
<dbReference type="InterPro" id="IPR013324">
    <property type="entry name" value="RNA_pol_sigma_r3/r4-like"/>
</dbReference>
<dbReference type="NCBIfam" id="TIGR02937">
    <property type="entry name" value="sigma70-ECF"/>
    <property type="match status" value="1"/>
</dbReference>
<evidence type="ECO:0000259" key="5">
    <source>
        <dbReference type="Pfam" id="PF04542"/>
    </source>
</evidence>
<feature type="domain" description="RNA polymerase sigma factor 70 region 4 type 2" evidence="6">
    <location>
        <begin position="128"/>
        <end position="180"/>
    </location>
</feature>
<organism evidence="7 8">
    <name type="scientific">Dyadobacter fermentans</name>
    <dbReference type="NCBI Taxonomy" id="94254"/>
    <lineage>
        <taxon>Bacteria</taxon>
        <taxon>Pseudomonadati</taxon>
        <taxon>Bacteroidota</taxon>
        <taxon>Cytophagia</taxon>
        <taxon>Cytophagales</taxon>
        <taxon>Spirosomataceae</taxon>
        <taxon>Dyadobacter</taxon>
    </lineage>
</organism>
<dbReference type="Proteomes" id="UP001264980">
    <property type="component" value="Unassembled WGS sequence"/>
</dbReference>
<dbReference type="SUPFAM" id="SSF88946">
    <property type="entry name" value="Sigma2 domain of RNA polymerase sigma factors"/>
    <property type="match status" value="1"/>
</dbReference>
<evidence type="ECO:0000313" key="8">
    <source>
        <dbReference type="Proteomes" id="UP001264980"/>
    </source>
</evidence>
<dbReference type="SUPFAM" id="SSF88659">
    <property type="entry name" value="Sigma3 and sigma4 domains of RNA polymerase sigma factors"/>
    <property type="match status" value="1"/>
</dbReference>
<evidence type="ECO:0000256" key="3">
    <source>
        <dbReference type="ARBA" id="ARBA00023082"/>
    </source>
</evidence>
<evidence type="ECO:0000313" key="7">
    <source>
        <dbReference type="EMBL" id="MDR6809778.1"/>
    </source>
</evidence>
<protein>
    <submittedName>
        <fullName evidence="7">RNA polymerase sigma-70 factor (ECF subfamily)</fullName>
    </submittedName>
</protein>
<accession>A0ABU1R8Q1</accession>
<keyword evidence="4" id="KW-0804">Transcription</keyword>
<dbReference type="InterPro" id="IPR014284">
    <property type="entry name" value="RNA_pol_sigma-70_dom"/>
</dbReference>
<dbReference type="PANTHER" id="PTHR43133">
    <property type="entry name" value="RNA POLYMERASE ECF-TYPE SIGMA FACTO"/>
    <property type="match status" value="1"/>
</dbReference>
<dbReference type="InterPro" id="IPR007627">
    <property type="entry name" value="RNA_pol_sigma70_r2"/>
</dbReference>
<evidence type="ECO:0000256" key="4">
    <source>
        <dbReference type="ARBA" id="ARBA00023163"/>
    </source>
</evidence>
<proteinExistence type="inferred from homology"/>
<keyword evidence="8" id="KW-1185">Reference proteome</keyword>
<evidence type="ECO:0000256" key="2">
    <source>
        <dbReference type="ARBA" id="ARBA00023015"/>
    </source>
</evidence>
<dbReference type="InterPro" id="IPR039425">
    <property type="entry name" value="RNA_pol_sigma-70-like"/>
</dbReference>
<evidence type="ECO:0000256" key="1">
    <source>
        <dbReference type="ARBA" id="ARBA00010641"/>
    </source>
</evidence>
<dbReference type="InterPro" id="IPR013249">
    <property type="entry name" value="RNA_pol_sigma70_r4_t2"/>
</dbReference>
<name>A0ABU1R8Q1_9BACT</name>
<dbReference type="Gene3D" id="1.10.1740.10">
    <property type="match status" value="1"/>
</dbReference>
<dbReference type="CDD" id="cd06171">
    <property type="entry name" value="Sigma70_r4"/>
    <property type="match status" value="1"/>
</dbReference>
<dbReference type="EMBL" id="JAVDTI010000013">
    <property type="protein sequence ID" value="MDR6809778.1"/>
    <property type="molecule type" value="Genomic_DNA"/>
</dbReference>
<dbReference type="InterPro" id="IPR036388">
    <property type="entry name" value="WH-like_DNA-bd_sf"/>
</dbReference>
<feature type="domain" description="RNA polymerase sigma-70 region 2" evidence="5">
    <location>
        <begin position="34"/>
        <end position="99"/>
    </location>
</feature>
<comment type="caution">
    <text evidence="7">The sequence shown here is derived from an EMBL/GenBank/DDBJ whole genome shotgun (WGS) entry which is preliminary data.</text>
</comment>
<dbReference type="InterPro" id="IPR013325">
    <property type="entry name" value="RNA_pol_sigma_r2"/>
</dbReference>
<comment type="similarity">
    <text evidence="1">Belongs to the sigma-70 factor family. ECF subfamily.</text>
</comment>
<dbReference type="Pfam" id="PF04542">
    <property type="entry name" value="Sigma70_r2"/>
    <property type="match status" value="1"/>
</dbReference>
<keyword evidence="3" id="KW-0731">Sigma factor</keyword>
<reference evidence="7 8" key="1">
    <citation type="submission" date="2023-07" db="EMBL/GenBank/DDBJ databases">
        <title>Sorghum-associated microbial communities from plants grown in Nebraska, USA.</title>
        <authorList>
            <person name="Schachtman D."/>
        </authorList>
    </citation>
    <scope>NUCLEOTIDE SEQUENCE [LARGE SCALE GENOMIC DNA]</scope>
    <source>
        <strain evidence="7 8">BE57</strain>
    </source>
</reference>
<dbReference type="PANTHER" id="PTHR43133:SF46">
    <property type="entry name" value="RNA POLYMERASE SIGMA-70 FACTOR ECF SUBFAMILY"/>
    <property type="match status" value="1"/>
</dbReference>
<dbReference type="Gene3D" id="1.10.10.10">
    <property type="entry name" value="Winged helix-like DNA-binding domain superfamily/Winged helix DNA-binding domain"/>
    <property type="match status" value="1"/>
</dbReference>
<dbReference type="RefSeq" id="WP_291036838.1">
    <property type="nucleotide sequence ID" value="NZ_JAVDTI010000013.1"/>
</dbReference>
<dbReference type="Pfam" id="PF08281">
    <property type="entry name" value="Sigma70_r4_2"/>
    <property type="match status" value="1"/>
</dbReference>
<sequence>MTLLFKRKSKFDEQDLNSVLEACKLRNPQAQRCLIRHFAGYAKSVAVRYSANREEAEEIINDSFLKVFLNLKQYDVSFPFKSWFRKIIINTAISYHRKNLQWQLNTEELGDIDVADVNIDTISAITSEEILELIQGLPPAYRVVFTLFVVDGYSHKEIAGMLGIQEGTSKSNLRDARKKLQTMIKACHPDLYQLYNCPNKRSNGN</sequence>